<dbReference type="InterPro" id="IPR012472">
    <property type="entry name" value="MCP1_TM"/>
</dbReference>
<protein>
    <recommendedName>
        <fullName evidence="3">Mitochondrial adapter protein MCP1 transmembrane domain-containing protein</fullName>
    </recommendedName>
</protein>
<dbReference type="GO" id="GO:0005741">
    <property type="term" value="C:mitochondrial outer membrane"/>
    <property type="evidence" value="ECO:0007669"/>
    <property type="project" value="TreeGrafter"/>
</dbReference>
<dbReference type="Proteomes" id="UP000483672">
    <property type="component" value="Unassembled WGS sequence"/>
</dbReference>
<feature type="domain" description="Mitochondrial adapter protein MCP1 transmembrane" evidence="3">
    <location>
        <begin position="159"/>
        <end position="248"/>
    </location>
</feature>
<dbReference type="PANTHER" id="PTHR38409">
    <property type="entry name" value="MDM10-COMPLEMENTING PROTEIN 1"/>
    <property type="match status" value="1"/>
</dbReference>
<keyword evidence="2" id="KW-0812">Transmembrane</keyword>
<accession>A0A7C8QBD3</accession>
<keyword evidence="2" id="KW-0472">Membrane</keyword>
<feature type="transmembrane region" description="Helical" evidence="2">
    <location>
        <begin position="198"/>
        <end position="217"/>
    </location>
</feature>
<feature type="transmembrane region" description="Helical" evidence="2">
    <location>
        <begin position="62"/>
        <end position="85"/>
    </location>
</feature>
<dbReference type="AlphaFoldDB" id="A0A7C8QBD3"/>
<evidence type="ECO:0000256" key="1">
    <source>
        <dbReference type="SAM" id="MobiDB-lite"/>
    </source>
</evidence>
<comment type="caution">
    <text evidence="4">The sequence shown here is derived from an EMBL/GenBank/DDBJ whole genome shotgun (WGS) entry which is preliminary data.</text>
</comment>
<sequence length="275" mass="30783">MMPPSPSFANFGLQLLEPSPLTTPEASVPENPLFRAGSPEGRLGPRRTRMTQYRAVFKTQQISSYVFTGFLGIHWFTTGILPLVSTPEAVDNSLLLSRVLYQNEFIEPCIVLGSVGAHVLSGVALRVIRRAQQYKNFDQIIWFKDLSILQGTGYLLIPTVAIHFGIIRLLPFLKDGGSESIGIKFLGHGFVQLRYLSWWIYPTLAVASTFHVVQGWARWQGYPKRWKGPTAWIIAVVSGVWLASVVRISRIGRAVGHLGRHYDELYNAVLSFSLV</sequence>
<evidence type="ECO:0000259" key="3">
    <source>
        <dbReference type="Pfam" id="PF07950"/>
    </source>
</evidence>
<dbReference type="InterPro" id="IPR039960">
    <property type="entry name" value="MCP1"/>
</dbReference>
<dbReference type="GO" id="GO:0007005">
    <property type="term" value="P:mitochondrion organization"/>
    <property type="evidence" value="ECO:0007669"/>
    <property type="project" value="TreeGrafter"/>
</dbReference>
<feature type="region of interest" description="Disordered" evidence="1">
    <location>
        <begin position="21"/>
        <end position="41"/>
    </location>
</feature>
<proteinExistence type="predicted"/>
<reference evidence="4 5" key="1">
    <citation type="submission" date="2019-06" db="EMBL/GenBank/DDBJ databases">
        <authorList>
            <person name="Palmer J.M."/>
        </authorList>
    </citation>
    <scope>NUCLEOTIDE SEQUENCE [LARGE SCALE GENOMIC DNA]</scope>
    <source>
        <strain evidence="4 5">TWF191</strain>
    </source>
</reference>
<feature type="transmembrane region" description="Helical" evidence="2">
    <location>
        <begin position="229"/>
        <end position="248"/>
    </location>
</feature>
<feature type="transmembrane region" description="Helical" evidence="2">
    <location>
        <begin position="148"/>
        <end position="170"/>
    </location>
</feature>
<dbReference type="EMBL" id="WIPF01000130">
    <property type="protein sequence ID" value="KAF3205748.1"/>
    <property type="molecule type" value="Genomic_DNA"/>
</dbReference>
<evidence type="ECO:0000313" key="4">
    <source>
        <dbReference type="EMBL" id="KAF3205748.1"/>
    </source>
</evidence>
<organism evidence="4 5">
    <name type="scientific">Orbilia oligospora</name>
    <name type="common">Nematode-trapping fungus</name>
    <name type="synonym">Arthrobotrys oligospora</name>
    <dbReference type="NCBI Taxonomy" id="2813651"/>
    <lineage>
        <taxon>Eukaryota</taxon>
        <taxon>Fungi</taxon>
        <taxon>Dikarya</taxon>
        <taxon>Ascomycota</taxon>
        <taxon>Pezizomycotina</taxon>
        <taxon>Orbiliomycetes</taxon>
        <taxon>Orbiliales</taxon>
        <taxon>Orbiliaceae</taxon>
        <taxon>Orbilia</taxon>
    </lineage>
</organism>
<dbReference type="Pfam" id="PF07950">
    <property type="entry name" value="MCP1_TM"/>
    <property type="match status" value="1"/>
</dbReference>
<dbReference type="PANTHER" id="PTHR38409:SF1">
    <property type="entry name" value="MITOCHONDRIAL ADAPTER PROTEIN MCP1"/>
    <property type="match status" value="1"/>
</dbReference>
<keyword evidence="2" id="KW-1133">Transmembrane helix</keyword>
<gene>
    <name evidence="4" type="ORF">TWF191_001768</name>
</gene>
<name>A0A7C8QBD3_ORBOL</name>
<dbReference type="GO" id="GO:0055088">
    <property type="term" value="P:lipid homeostasis"/>
    <property type="evidence" value="ECO:0007669"/>
    <property type="project" value="InterPro"/>
</dbReference>
<evidence type="ECO:0000313" key="5">
    <source>
        <dbReference type="Proteomes" id="UP000483672"/>
    </source>
</evidence>
<evidence type="ECO:0000256" key="2">
    <source>
        <dbReference type="SAM" id="Phobius"/>
    </source>
</evidence>
<feature type="transmembrane region" description="Helical" evidence="2">
    <location>
        <begin position="105"/>
        <end position="128"/>
    </location>
</feature>